<dbReference type="GO" id="GO:0003677">
    <property type="term" value="F:DNA binding"/>
    <property type="evidence" value="ECO:0007669"/>
    <property type="project" value="InterPro"/>
</dbReference>
<dbReference type="AlphaFoldDB" id="A0A2T5UPV9"/>
<keyword evidence="3" id="KW-1185">Reference proteome</keyword>
<dbReference type="PROSITE" id="PS50943">
    <property type="entry name" value="HTH_CROC1"/>
    <property type="match status" value="1"/>
</dbReference>
<dbReference type="SUPFAM" id="SSF47413">
    <property type="entry name" value="lambda repressor-like DNA-binding domains"/>
    <property type="match status" value="1"/>
</dbReference>
<name>A0A2T5UPV9_9HYPH</name>
<proteinExistence type="predicted"/>
<accession>A0A2T5UPV9</accession>
<feature type="domain" description="HTH cro/C1-type" evidence="1">
    <location>
        <begin position="1"/>
        <end position="27"/>
    </location>
</feature>
<sequence>IESGKKEGSLRSLQKIATALGVSLEMLLPRADDDEPIDPSEIGEFEVIAEDEAPSRE</sequence>
<dbReference type="InterPro" id="IPR010982">
    <property type="entry name" value="Lambda_DNA-bd_dom_sf"/>
</dbReference>
<gene>
    <name evidence="2" type="ORF">C8N35_1161</name>
</gene>
<dbReference type="EMBL" id="QAYG01000016">
    <property type="protein sequence ID" value="PTW53546.1"/>
    <property type="molecule type" value="Genomic_DNA"/>
</dbReference>
<dbReference type="InterPro" id="IPR001387">
    <property type="entry name" value="Cro/C1-type_HTH"/>
</dbReference>
<evidence type="ECO:0000259" key="1">
    <source>
        <dbReference type="PROSITE" id="PS50943"/>
    </source>
</evidence>
<feature type="non-terminal residue" evidence="2">
    <location>
        <position position="1"/>
    </location>
</feature>
<evidence type="ECO:0000313" key="2">
    <source>
        <dbReference type="EMBL" id="PTW53546.1"/>
    </source>
</evidence>
<comment type="caution">
    <text evidence="2">The sequence shown here is derived from an EMBL/GenBank/DDBJ whole genome shotgun (WGS) entry which is preliminary data.</text>
</comment>
<protein>
    <recommendedName>
        <fullName evidence="1">HTH cro/C1-type domain-containing protein</fullName>
    </recommendedName>
</protein>
<dbReference type="Proteomes" id="UP000244081">
    <property type="component" value="Unassembled WGS sequence"/>
</dbReference>
<organism evidence="2 3">
    <name type="scientific">Breoghania corrubedonensis</name>
    <dbReference type="NCBI Taxonomy" id="665038"/>
    <lineage>
        <taxon>Bacteria</taxon>
        <taxon>Pseudomonadati</taxon>
        <taxon>Pseudomonadota</taxon>
        <taxon>Alphaproteobacteria</taxon>
        <taxon>Hyphomicrobiales</taxon>
        <taxon>Stappiaceae</taxon>
        <taxon>Breoghania</taxon>
    </lineage>
</organism>
<evidence type="ECO:0000313" key="3">
    <source>
        <dbReference type="Proteomes" id="UP000244081"/>
    </source>
</evidence>
<dbReference type="Gene3D" id="1.10.260.40">
    <property type="entry name" value="lambda repressor-like DNA-binding domains"/>
    <property type="match status" value="1"/>
</dbReference>
<reference evidence="2 3" key="1">
    <citation type="submission" date="2018-04" db="EMBL/GenBank/DDBJ databases">
        <title>Genomic Encyclopedia of Archaeal and Bacterial Type Strains, Phase II (KMG-II): from individual species to whole genera.</title>
        <authorList>
            <person name="Goeker M."/>
        </authorList>
    </citation>
    <scope>NUCLEOTIDE SEQUENCE [LARGE SCALE GENOMIC DNA]</scope>
    <source>
        <strain evidence="2 3">DSM 23382</strain>
    </source>
</reference>